<dbReference type="Proteomes" id="UP000250235">
    <property type="component" value="Unassembled WGS sequence"/>
</dbReference>
<protein>
    <submittedName>
        <fullName evidence="1">Putative membrane-associated kinase regulator 6</fullName>
    </submittedName>
</protein>
<keyword evidence="1" id="KW-0418">Kinase</keyword>
<keyword evidence="1" id="KW-0808">Transferase</keyword>
<dbReference type="PANTHER" id="PTHR34576">
    <property type="entry name" value="MEMBRANE-ASSOCIATED KINASE REGULATOR 6-RELATED"/>
    <property type="match status" value="1"/>
</dbReference>
<proteinExistence type="predicted"/>
<accession>A0A2Z7B5I2</accession>
<evidence type="ECO:0000313" key="2">
    <source>
        <dbReference type="Proteomes" id="UP000250235"/>
    </source>
</evidence>
<dbReference type="GO" id="GO:0016301">
    <property type="term" value="F:kinase activity"/>
    <property type="evidence" value="ECO:0007669"/>
    <property type="project" value="UniProtKB-KW"/>
</dbReference>
<dbReference type="AlphaFoldDB" id="A0A2Z7B5I2"/>
<dbReference type="PANTHER" id="PTHR34576:SF15">
    <property type="entry name" value="MEMBRANE-ASSOCIATED KINASE REGULATOR 6-RELATED"/>
    <property type="match status" value="1"/>
</dbReference>
<dbReference type="EMBL" id="KV011149">
    <property type="protein sequence ID" value="KZV26782.1"/>
    <property type="molecule type" value="Genomic_DNA"/>
</dbReference>
<dbReference type="InterPro" id="IPR044699">
    <property type="entry name" value="MAKR6"/>
</dbReference>
<dbReference type="OrthoDB" id="1913205at2759"/>
<sequence length="236" mass="26623">MEDSSKPLATESFSYSWLTHQKPSSSHDHLDILTSISTEKFEQNFDFDVPVTAISALVDADEIFSDGHIKPVYAHRSTKVEASTTTTTNSVPGSPVSSINTLVNKNIDFIRKCRNSYKRILHKCFGFLTPLYRTLGSSGKNVRVVDLDRKVSEIRSGSDYLEQSPQNSSDYDHNSVPIFDKFAKMNETIDAENGLRRARSWSCSPQMCSPSQPWYDMESSIHEAILYCKRSIGKHI</sequence>
<reference evidence="1 2" key="1">
    <citation type="journal article" date="2015" name="Proc. Natl. Acad. Sci. U.S.A.">
        <title>The resurrection genome of Boea hygrometrica: A blueprint for survival of dehydration.</title>
        <authorList>
            <person name="Xiao L."/>
            <person name="Yang G."/>
            <person name="Zhang L."/>
            <person name="Yang X."/>
            <person name="Zhao S."/>
            <person name="Ji Z."/>
            <person name="Zhou Q."/>
            <person name="Hu M."/>
            <person name="Wang Y."/>
            <person name="Chen M."/>
            <person name="Xu Y."/>
            <person name="Jin H."/>
            <person name="Xiao X."/>
            <person name="Hu G."/>
            <person name="Bao F."/>
            <person name="Hu Y."/>
            <person name="Wan P."/>
            <person name="Li L."/>
            <person name="Deng X."/>
            <person name="Kuang T."/>
            <person name="Xiang C."/>
            <person name="Zhu J.K."/>
            <person name="Oliver M.J."/>
            <person name="He Y."/>
        </authorList>
    </citation>
    <scope>NUCLEOTIDE SEQUENCE [LARGE SCALE GENOMIC DNA]</scope>
    <source>
        <strain evidence="2">cv. XS01</strain>
    </source>
</reference>
<organism evidence="1 2">
    <name type="scientific">Dorcoceras hygrometricum</name>
    <dbReference type="NCBI Taxonomy" id="472368"/>
    <lineage>
        <taxon>Eukaryota</taxon>
        <taxon>Viridiplantae</taxon>
        <taxon>Streptophyta</taxon>
        <taxon>Embryophyta</taxon>
        <taxon>Tracheophyta</taxon>
        <taxon>Spermatophyta</taxon>
        <taxon>Magnoliopsida</taxon>
        <taxon>eudicotyledons</taxon>
        <taxon>Gunneridae</taxon>
        <taxon>Pentapetalae</taxon>
        <taxon>asterids</taxon>
        <taxon>lamiids</taxon>
        <taxon>Lamiales</taxon>
        <taxon>Gesneriaceae</taxon>
        <taxon>Didymocarpoideae</taxon>
        <taxon>Trichosporeae</taxon>
        <taxon>Loxocarpinae</taxon>
        <taxon>Dorcoceras</taxon>
    </lineage>
</organism>
<keyword evidence="2" id="KW-1185">Reference proteome</keyword>
<gene>
    <name evidence="1" type="ORF">F511_28699</name>
</gene>
<evidence type="ECO:0000313" key="1">
    <source>
        <dbReference type="EMBL" id="KZV26782.1"/>
    </source>
</evidence>
<name>A0A2Z7B5I2_9LAMI</name>